<gene>
    <name evidence="7" type="ORF">METZ01_LOCUS178352</name>
</gene>
<evidence type="ECO:0008006" key="8">
    <source>
        <dbReference type="Google" id="ProtNLM"/>
    </source>
</evidence>
<comment type="similarity">
    <text evidence="1">Belongs to the 'phage' integrase family.</text>
</comment>
<evidence type="ECO:0000256" key="3">
    <source>
        <dbReference type="ARBA" id="ARBA00023172"/>
    </source>
</evidence>
<accession>A0A382CH32</accession>
<feature type="compositionally biased region" description="Basic and acidic residues" evidence="4">
    <location>
        <begin position="415"/>
        <end position="424"/>
    </location>
</feature>
<sequence length="424" mass="48916">MQMAIYQRVQIQCTDCGNKFRGEVRSNTKGLSCPACKGFVKKTTNWRGSYEITYYRKGRRIKECIGRVNKKIAEKTLADRKTAILEGRYIKRKKESDMTLAELGLKYLEWACRHKKPNSVRRDRVSIKPLERSLGNRTIDDIEPPDVERHIVRRLEVDFVSRATVNRETTCLKAMFRQALQWGYTENTPLAGIKLMRENNERDRILTPLELKILIDSAPPQLAPILFLLANTGMRKEEAVGLRWSDINLQERIMVLRDTKNHEVREVPMNDNVLEVLERLPRSLKYEEVFLNFRKNGPLRKIQYAWRRTTEEAARCGMDVTDLWIHDIRRTWITRAVEAGIDLPTISKIAGVKTIKTLIDKYTRVDQDHRHEAVQKVMTVGITKPTPIPTPLVKNTSSQKPVSCSKENGGTGRTRTADKGFADL</sequence>
<feature type="compositionally biased region" description="Polar residues" evidence="4">
    <location>
        <begin position="393"/>
        <end position="408"/>
    </location>
</feature>
<dbReference type="GO" id="GO:0006310">
    <property type="term" value="P:DNA recombination"/>
    <property type="evidence" value="ECO:0007669"/>
    <property type="project" value="UniProtKB-KW"/>
</dbReference>
<dbReference type="InterPro" id="IPR044068">
    <property type="entry name" value="CB"/>
</dbReference>
<dbReference type="CDD" id="cd00796">
    <property type="entry name" value="INT_Rci_Hp1_C"/>
    <property type="match status" value="1"/>
</dbReference>
<feature type="domain" description="Core-binding (CB)" evidence="6">
    <location>
        <begin position="98"/>
        <end position="180"/>
    </location>
</feature>
<dbReference type="InterPro" id="IPR010998">
    <property type="entry name" value="Integrase_recombinase_N"/>
</dbReference>
<dbReference type="EMBL" id="UINC01034524">
    <property type="protein sequence ID" value="SVB25498.1"/>
    <property type="molecule type" value="Genomic_DNA"/>
</dbReference>
<dbReference type="GO" id="GO:0003677">
    <property type="term" value="F:DNA binding"/>
    <property type="evidence" value="ECO:0007669"/>
    <property type="project" value="UniProtKB-KW"/>
</dbReference>
<dbReference type="Gene3D" id="1.10.443.10">
    <property type="entry name" value="Intergrase catalytic core"/>
    <property type="match status" value="1"/>
</dbReference>
<feature type="domain" description="Tyr recombinase" evidence="5">
    <location>
        <begin position="201"/>
        <end position="375"/>
    </location>
</feature>
<dbReference type="InterPro" id="IPR011010">
    <property type="entry name" value="DNA_brk_join_enz"/>
</dbReference>
<dbReference type="Pfam" id="PF00589">
    <property type="entry name" value="Phage_integrase"/>
    <property type="match status" value="1"/>
</dbReference>
<dbReference type="SUPFAM" id="SSF56349">
    <property type="entry name" value="DNA breaking-rejoining enzymes"/>
    <property type="match status" value="1"/>
</dbReference>
<dbReference type="PANTHER" id="PTHR30349">
    <property type="entry name" value="PHAGE INTEGRASE-RELATED"/>
    <property type="match status" value="1"/>
</dbReference>
<keyword evidence="3" id="KW-0233">DNA recombination</keyword>
<dbReference type="InterPro" id="IPR050090">
    <property type="entry name" value="Tyrosine_recombinase_XerCD"/>
</dbReference>
<feature type="non-terminal residue" evidence="7">
    <location>
        <position position="424"/>
    </location>
</feature>
<reference evidence="7" key="1">
    <citation type="submission" date="2018-05" db="EMBL/GenBank/DDBJ databases">
        <authorList>
            <person name="Lanie J.A."/>
            <person name="Ng W.-L."/>
            <person name="Kazmierczak K.M."/>
            <person name="Andrzejewski T.M."/>
            <person name="Davidsen T.M."/>
            <person name="Wayne K.J."/>
            <person name="Tettelin H."/>
            <person name="Glass J.I."/>
            <person name="Rusch D."/>
            <person name="Podicherti R."/>
            <person name="Tsui H.-C.T."/>
            <person name="Winkler M.E."/>
        </authorList>
    </citation>
    <scope>NUCLEOTIDE SEQUENCE</scope>
</reference>
<evidence type="ECO:0000259" key="5">
    <source>
        <dbReference type="PROSITE" id="PS51898"/>
    </source>
</evidence>
<evidence type="ECO:0000259" key="6">
    <source>
        <dbReference type="PROSITE" id="PS51900"/>
    </source>
</evidence>
<dbReference type="GO" id="GO:0015074">
    <property type="term" value="P:DNA integration"/>
    <property type="evidence" value="ECO:0007669"/>
    <property type="project" value="InterPro"/>
</dbReference>
<evidence type="ECO:0000313" key="7">
    <source>
        <dbReference type="EMBL" id="SVB25498.1"/>
    </source>
</evidence>
<dbReference type="InterPro" id="IPR002104">
    <property type="entry name" value="Integrase_catalytic"/>
</dbReference>
<dbReference type="InterPro" id="IPR013762">
    <property type="entry name" value="Integrase-like_cat_sf"/>
</dbReference>
<keyword evidence="2" id="KW-0238">DNA-binding</keyword>
<dbReference type="AlphaFoldDB" id="A0A382CH32"/>
<dbReference type="PROSITE" id="PS51900">
    <property type="entry name" value="CB"/>
    <property type="match status" value="1"/>
</dbReference>
<name>A0A382CH32_9ZZZZ</name>
<evidence type="ECO:0000256" key="1">
    <source>
        <dbReference type="ARBA" id="ARBA00008857"/>
    </source>
</evidence>
<dbReference type="Gene3D" id="1.10.150.130">
    <property type="match status" value="1"/>
</dbReference>
<dbReference type="PANTHER" id="PTHR30349:SF64">
    <property type="entry name" value="PROPHAGE INTEGRASE INTD-RELATED"/>
    <property type="match status" value="1"/>
</dbReference>
<feature type="region of interest" description="Disordered" evidence="4">
    <location>
        <begin position="388"/>
        <end position="424"/>
    </location>
</feature>
<protein>
    <recommendedName>
        <fullName evidence="8">Tyr recombinase domain-containing protein</fullName>
    </recommendedName>
</protein>
<organism evidence="7">
    <name type="scientific">marine metagenome</name>
    <dbReference type="NCBI Taxonomy" id="408172"/>
    <lineage>
        <taxon>unclassified sequences</taxon>
        <taxon>metagenomes</taxon>
        <taxon>ecological metagenomes</taxon>
    </lineage>
</organism>
<evidence type="ECO:0000256" key="4">
    <source>
        <dbReference type="SAM" id="MobiDB-lite"/>
    </source>
</evidence>
<evidence type="ECO:0000256" key="2">
    <source>
        <dbReference type="ARBA" id="ARBA00023125"/>
    </source>
</evidence>
<dbReference type="PROSITE" id="PS51898">
    <property type="entry name" value="TYR_RECOMBINASE"/>
    <property type="match status" value="1"/>
</dbReference>
<proteinExistence type="inferred from homology"/>